<dbReference type="GO" id="GO:0005634">
    <property type="term" value="C:nucleus"/>
    <property type="evidence" value="ECO:0007669"/>
    <property type="project" value="UniProtKB-SubCell"/>
</dbReference>
<organism evidence="7 8">
    <name type="scientific">Rhododendron simsii</name>
    <name type="common">Sims's rhododendron</name>
    <dbReference type="NCBI Taxonomy" id="118357"/>
    <lineage>
        <taxon>Eukaryota</taxon>
        <taxon>Viridiplantae</taxon>
        <taxon>Streptophyta</taxon>
        <taxon>Embryophyta</taxon>
        <taxon>Tracheophyta</taxon>
        <taxon>Spermatophyta</taxon>
        <taxon>Magnoliopsida</taxon>
        <taxon>eudicotyledons</taxon>
        <taxon>Gunneridae</taxon>
        <taxon>Pentapetalae</taxon>
        <taxon>asterids</taxon>
        <taxon>Ericales</taxon>
        <taxon>Ericaceae</taxon>
        <taxon>Ericoideae</taxon>
        <taxon>Rhodoreae</taxon>
        <taxon>Rhododendron</taxon>
    </lineage>
</organism>
<keyword evidence="8" id="KW-1185">Reference proteome</keyword>
<dbReference type="OrthoDB" id="1935604at2759"/>
<dbReference type="InterPro" id="IPR015300">
    <property type="entry name" value="DNA-bd_pseudobarrel_sf"/>
</dbReference>
<feature type="compositionally biased region" description="Acidic residues" evidence="6">
    <location>
        <begin position="208"/>
        <end position="217"/>
    </location>
</feature>
<proteinExistence type="predicted"/>
<keyword evidence="4" id="KW-0804">Transcription</keyword>
<gene>
    <name evidence="7" type="ORF">RHSIM_Rhsim06G0192500</name>
</gene>
<feature type="region of interest" description="Disordered" evidence="6">
    <location>
        <begin position="57"/>
        <end position="92"/>
    </location>
</feature>
<comment type="subcellular location">
    <subcellularLocation>
        <location evidence="1">Nucleus</location>
    </subcellularLocation>
</comment>
<comment type="caution">
    <text evidence="7">The sequence shown here is derived from an EMBL/GenBank/DDBJ whole genome shotgun (WGS) entry which is preliminary data.</text>
</comment>
<feature type="compositionally biased region" description="Basic and acidic residues" evidence="6">
    <location>
        <begin position="157"/>
        <end position="170"/>
    </location>
</feature>
<keyword evidence="5" id="KW-0539">Nucleus</keyword>
<evidence type="ECO:0000256" key="6">
    <source>
        <dbReference type="SAM" id="MobiDB-lite"/>
    </source>
</evidence>
<keyword evidence="2" id="KW-0805">Transcription regulation</keyword>
<dbReference type="EMBL" id="WJXA01000006">
    <property type="protein sequence ID" value="KAF7141472.1"/>
    <property type="molecule type" value="Genomic_DNA"/>
</dbReference>
<dbReference type="InterPro" id="IPR005508">
    <property type="entry name" value="At2g31720-like"/>
</dbReference>
<dbReference type="Gene3D" id="2.40.330.10">
    <property type="entry name" value="DNA-binding pseudobarrel domain"/>
    <property type="match status" value="1"/>
</dbReference>
<evidence type="ECO:0000313" key="8">
    <source>
        <dbReference type="Proteomes" id="UP000626092"/>
    </source>
</evidence>
<dbReference type="AlphaFoldDB" id="A0A834GXR1"/>
<evidence type="ECO:0000256" key="4">
    <source>
        <dbReference type="ARBA" id="ARBA00023163"/>
    </source>
</evidence>
<keyword evidence="3" id="KW-0238">DNA-binding</keyword>
<evidence type="ECO:0000256" key="2">
    <source>
        <dbReference type="ARBA" id="ARBA00023015"/>
    </source>
</evidence>
<accession>A0A834GXR1</accession>
<sequence>MEKNMRKKMENITLEDVKNMKFDLPLNELDIFIGISARAQRERERKAIEEGKKLIFPTQEPLGENPVSGSSIDISRDERMENEKSLFKKPADKDKQVMVEGNLAFDERERLKEMREKSILRKGGSWCGTRGERVMGEKTTLIKNPDGTTAGKKMKVMPRDLTKEDTKDLESKPYSSSFDFDLLVDIGMKSRKLYKEEAKKLMISQSESESEEEEEPSNEDHTPIFSSPLDISEKQNKKSLINRAYAEEGREKLSISPRGEEDFCCPTPEATAKRQSMLMRENCLHIPGWSTSLDIFKGERLMAEKSFKKPAEIGEKPTRGFVDKRKWFESSNKGIIIEEEDAFTVMKRTKTSNNKGVKKSVINGDILNDYKPDLPEYIMDKIRIENGSDVKLVIQKKLTLTDLESGQNRISLPFNALNRTDFLTTGEQEYLNGRTDAEGKKSENAEQSRKNKGRRPDRSKNINGIPVVFIEPNGDRNLDLVFKRWDMPKHGGRNVSSMYLFNGKWKDVYKKHNLDACMIVQVWSFRYNGGKLGFAMSGLTIEDVKNMKFDPSSSTPPLDRNFKREKKSVGSSIDISKGERMENHEKSLFNKPADKEEDVKDYISKSHRLAHRGKKARKLCKKEEEEVPSNEDHTPIFCPSPLDASDAEIKSSIKKPDLILDDMKGSWVWSSPFSCLRIVSGFTESKGTGRQSMKSFYLQGKTVILILIVLIPHLICGRVGSDCTVGNVNEKMKSIAPSSKERIVSLS</sequence>
<feature type="region of interest" description="Disordered" evidence="6">
    <location>
        <begin position="204"/>
        <end position="232"/>
    </location>
</feature>
<feature type="compositionally biased region" description="Basic and acidic residues" evidence="6">
    <location>
        <begin position="74"/>
        <end position="92"/>
    </location>
</feature>
<dbReference type="PANTHER" id="PTHR31541:SF60">
    <property type="entry name" value="TF-B3 DOMAIN-CONTAINING PROTEIN"/>
    <property type="match status" value="1"/>
</dbReference>
<protein>
    <recommendedName>
        <fullName evidence="9">B3 domain-containing protein</fullName>
    </recommendedName>
</protein>
<feature type="region of interest" description="Disordered" evidence="6">
    <location>
        <begin position="142"/>
        <end position="170"/>
    </location>
</feature>
<dbReference type="Proteomes" id="UP000626092">
    <property type="component" value="Unassembled WGS sequence"/>
</dbReference>
<reference evidence="7" key="1">
    <citation type="submission" date="2019-11" db="EMBL/GenBank/DDBJ databases">
        <authorList>
            <person name="Liu Y."/>
            <person name="Hou J."/>
            <person name="Li T.-Q."/>
            <person name="Guan C.-H."/>
            <person name="Wu X."/>
            <person name="Wu H.-Z."/>
            <person name="Ling F."/>
            <person name="Zhang R."/>
            <person name="Shi X.-G."/>
            <person name="Ren J.-P."/>
            <person name="Chen E.-F."/>
            <person name="Sun J.-M."/>
        </authorList>
    </citation>
    <scope>NUCLEOTIDE SEQUENCE</scope>
    <source>
        <strain evidence="7">Adult_tree_wgs_1</strain>
        <tissue evidence="7">Leaves</tissue>
    </source>
</reference>
<evidence type="ECO:0008006" key="9">
    <source>
        <dbReference type="Google" id="ProtNLM"/>
    </source>
</evidence>
<name>A0A834GXR1_RHOSS</name>
<evidence type="ECO:0000256" key="5">
    <source>
        <dbReference type="ARBA" id="ARBA00023242"/>
    </source>
</evidence>
<evidence type="ECO:0000256" key="1">
    <source>
        <dbReference type="ARBA" id="ARBA00004123"/>
    </source>
</evidence>
<feature type="region of interest" description="Disordered" evidence="6">
    <location>
        <begin position="432"/>
        <end position="463"/>
    </location>
</feature>
<dbReference type="GO" id="GO:0003677">
    <property type="term" value="F:DNA binding"/>
    <property type="evidence" value="ECO:0007669"/>
    <property type="project" value="UniProtKB-KW"/>
</dbReference>
<evidence type="ECO:0000256" key="3">
    <source>
        <dbReference type="ARBA" id="ARBA00023125"/>
    </source>
</evidence>
<evidence type="ECO:0000313" key="7">
    <source>
        <dbReference type="EMBL" id="KAF7141472.1"/>
    </source>
</evidence>
<feature type="compositionally biased region" description="Basic and acidic residues" evidence="6">
    <location>
        <begin position="435"/>
        <end position="460"/>
    </location>
</feature>
<dbReference type="PANTHER" id="PTHR31541">
    <property type="entry name" value="B3 DOMAIN PLANT PROTEIN-RELATED"/>
    <property type="match status" value="1"/>
</dbReference>
<dbReference type="Pfam" id="PF03754">
    <property type="entry name" value="At2g31720-like"/>
    <property type="match status" value="1"/>
</dbReference>
<feature type="region of interest" description="Disordered" evidence="6">
    <location>
        <begin position="550"/>
        <end position="571"/>
    </location>
</feature>